<dbReference type="Proteomes" id="UP000324800">
    <property type="component" value="Unassembled WGS sequence"/>
</dbReference>
<feature type="non-terminal residue" evidence="1">
    <location>
        <position position="1"/>
    </location>
</feature>
<protein>
    <submittedName>
        <fullName evidence="1">Uncharacterized protein</fullName>
    </submittedName>
</protein>
<dbReference type="AlphaFoldDB" id="A0A5J4VFH8"/>
<proteinExistence type="predicted"/>
<reference evidence="1 2" key="1">
    <citation type="submission" date="2019-03" db="EMBL/GenBank/DDBJ databases">
        <title>Single cell metagenomics reveals metabolic interactions within the superorganism composed of flagellate Streblomastix strix and complex community of Bacteroidetes bacteria on its surface.</title>
        <authorList>
            <person name="Treitli S.C."/>
            <person name="Kolisko M."/>
            <person name="Husnik F."/>
            <person name="Keeling P."/>
            <person name="Hampl V."/>
        </authorList>
    </citation>
    <scope>NUCLEOTIDE SEQUENCE [LARGE SCALE GENOMIC DNA]</scope>
    <source>
        <strain evidence="1">ST1C</strain>
    </source>
</reference>
<accession>A0A5J4VFH8</accession>
<organism evidence="1 2">
    <name type="scientific">Streblomastix strix</name>
    <dbReference type="NCBI Taxonomy" id="222440"/>
    <lineage>
        <taxon>Eukaryota</taxon>
        <taxon>Metamonada</taxon>
        <taxon>Preaxostyla</taxon>
        <taxon>Oxymonadida</taxon>
        <taxon>Streblomastigidae</taxon>
        <taxon>Streblomastix</taxon>
    </lineage>
</organism>
<sequence length="132" mass="14844">YQQYPRRYWTPPILLPITIADGVIEGAAVYAENGDNGSLIIEDTSFTSCSYIENDGGEKYIYYPNNTMYVSNRKCGGVDTEECGDVNSTCNRFAHTDPKQSTPDRTQTNLQCGQQIIYTYISVGEMHMSQPF</sequence>
<gene>
    <name evidence="1" type="ORF">EZS28_023345</name>
</gene>
<evidence type="ECO:0000313" key="1">
    <source>
        <dbReference type="EMBL" id="KAA6381126.1"/>
    </source>
</evidence>
<evidence type="ECO:0000313" key="2">
    <source>
        <dbReference type="Proteomes" id="UP000324800"/>
    </source>
</evidence>
<comment type="caution">
    <text evidence="1">The sequence shown here is derived from an EMBL/GenBank/DDBJ whole genome shotgun (WGS) entry which is preliminary data.</text>
</comment>
<dbReference type="EMBL" id="SNRW01007510">
    <property type="protein sequence ID" value="KAA6381126.1"/>
    <property type="molecule type" value="Genomic_DNA"/>
</dbReference>
<name>A0A5J4VFH8_9EUKA</name>